<dbReference type="AlphaFoldDB" id="A0A021VVB4"/>
<evidence type="ECO:0000256" key="3">
    <source>
        <dbReference type="ARBA" id="ARBA00022989"/>
    </source>
</evidence>
<evidence type="ECO:0000256" key="1">
    <source>
        <dbReference type="ARBA" id="ARBA00004127"/>
    </source>
</evidence>
<dbReference type="RefSeq" id="WP_052022204.1">
    <property type="nucleotide sequence ID" value="NZ_AXCW01000004.1"/>
</dbReference>
<protein>
    <submittedName>
        <fullName evidence="5">S-isoprenylcysteine methyltransferase</fullName>
    </submittedName>
</protein>
<keyword evidence="5" id="KW-0808">Transferase</keyword>
<gene>
    <name evidence="5" type="ORF">N866_13005</name>
</gene>
<dbReference type="PANTHER" id="PTHR12714:SF9">
    <property type="entry name" value="PROTEIN-S-ISOPRENYLCYSTEINE O-METHYLTRANSFERASE"/>
    <property type="match status" value="1"/>
</dbReference>
<name>A0A021VVB4_9CELL</name>
<evidence type="ECO:0000256" key="4">
    <source>
        <dbReference type="ARBA" id="ARBA00023136"/>
    </source>
</evidence>
<sequence length="151" mass="15866">MREDTPLIAAQAAALAALAWPGRVRWSLPDPVAAAALTATAAGGGLALAGLAPHGTSITPRVEPPSGTGLHTGGAYRVSRHPIYTGLLVGGAGVAVLRRRPGPLAAWVALLGVLHAKTRREERHLVERFGADYERYRERTPRLLGLPGRHA</sequence>
<comment type="caution">
    <text evidence="5">The sequence shown here is derived from an EMBL/GenBank/DDBJ whole genome shotgun (WGS) entry which is preliminary data.</text>
</comment>
<accession>A0A021VVB4</accession>
<evidence type="ECO:0000313" key="6">
    <source>
        <dbReference type="Proteomes" id="UP000019753"/>
    </source>
</evidence>
<keyword evidence="6" id="KW-1185">Reference proteome</keyword>
<keyword evidence="2" id="KW-0812">Transmembrane</keyword>
<reference evidence="5 6" key="1">
    <citation type="submission" date="2014-01" db="EMBL/GenBank/DDBJ databases">
        <title>Actinotalea ferrariae CF5-4.</title>
        <authorList>
            <person name="Chen F."/>
            <person name="Li Y."/>
            <person name="Wang G."/>
        </authorList>
    </citation>
    <scope>NUCLEOTIDE SEQUENCE [LARGE SCALE GENOMIC DNA]</scope>
    <source>
        <strain evidence="5 6">CF5-4</strain>
    </source>
</reference>
<dbReference type="EMBL" id="AXCW01000004">
    <property type="protein sequence ID" value="EYR65101.1"/>
    <property type="molecule type" value="Genomic_DNA"/>
</dbReference>
<evidence type="ECO:0000256" key="2">
    <source>
        <dbReference type="ARBA" id="ARBA00022692"/>
    </source>
</evidence>
<dbReference type="GO" id="GO:0032259">
    <property type="term" value="P:methylation"/>
    <property type="evidence" value="ECO:0007669"/>
    <property type="project" value="UniProtKB-KW"/>
</dbReference>
<dbReference type="GO" id="GO:0012505">
    <property type="term" value="C:endomembrane system"/>
    <property type="evidence" value="ECO:0007669"/>
    <property type="project" value="UniProtKB-SubCell"/>
</dbReference>
<keyword evidence="4" id="KW-0472">Membrane</keyword>
<dbReference type="Pfam" id="PF04191">
    <property type="entry name" value="PEMT"/>
    <property type="match status" value="1"/>
</dbReference>
<evidence type="ECO:0000313" key="5">
    <source>
        <dbReference type="EMBL" id="EYR65101.1"/>
    </source>
</evidence>
<dbReference type="Gene3D" id="1.20.120.1630">
    <property type="match status" value="1"/>
</dbReference>
<dbReference type="GO" id="GO:0008168">
    <property type="term" value="F:methyltransferase activity"/>
    <property type="evidence" value="ECO:0007669"/>
    <property type="project" value="UniProtKB-KW"/>
</dbReference>
<dbReference type="PANTHER" id="PTHR12714">
    <property type="entry name" value="PROTEIN-S ISOPRENYLCYSTEINE O-METHYLTRANSFERASE"/>
    <property type="match status" value="1"/>
</dbReference>
<comment type="subcellular location">
    <subcellularLocation>
        <location evidence="1">Endomembrane system</location>
        <topology evidence="1">Multi-pass membrane protein</topology>
    </subcellularLocation>
</comment>
<keyword evidence="3" id="KW-1133">Transmembrane helix</keyword>
<organism evidence="5 6">
    <name type="scientific">Actinotalea ferrariae CF5-4</name>
    <dbReference type="NCBI Taxonomy" id="948458"/>
    <lineage>
        <taxon>Bacteria</taxon>
        <taxon>Bacillati</taxon>
        <taxon>Actinomycetota</taxon>
        <taxon>Actinomycetes</taxon>
        <taxon>Micrococcales</taxon>
        <taxon>Cellulomonadaceae</taxon>
        <taxon>Actinotalea</taxon>
    </lineage>
</organism>
<keyword evidence="5" id="KW-0489">Methyltransferase</keyword>
<proteinExistence type="predicted"/>
<dbReference type="InterPro" id="IPR007318">
    <property type="entry name" value="Phopholipid_MeTrfase"/>
</dbReference>
<dbReference type="OrthoDB" id="941586at2"/>
<dbReference type="Proteomes" id="UP000019753">
    <property type="component" value="Unassembled WGS sequence"/>
</dbReference>